<sequence>SPTDAFSPFDSRPLLGCFDELPQSAHVFINVSTNDGLPHCGVVTFTFF</sequence>
<dbReference type="Proteomes" id="UP000789702">
    <property type="component" value="Unassembled WGS sequence"/>
</dbReference>
<proteinExistence type="predicted"/>
<accession>A0ACA9LFY2</accession>
<keyword evidence="2" id="KW-1185">Reference proteome</keyword>
<protein>
    <submittedName>
        <fullName evidence="1">10400_t:CDS:1</fullName>
    </submittedName>
</protein>
<feature type="non-terminal residue" evidence="1">
    <location>
        <position position="1"/>
    </location>
</feature>
<dbReference type="EMBL" id="CAJVPU010003869">
    <property type="protein sequence ID" value="CAG8524488.1"/>
    <property type="molecule type" value="Genomic_DNA"/>
</dbReference>
<name>A0ACA9LFY2_9GLOM</name>
<comment type="caution">
    <text evidence="1">The sequence shown here is derived from an EMBL/GenBank/DDBJ whole genome shotgun (WGS) entry which is preliminary data.</text>
</comment>
<evidence type="ECO:0000313" key="2">
    <source>
        <dbReference type="Proteomes" id="UP000789702"/>
    </source>
</evidence>
<gene>
    <name evidence="1" type="ORF">DHETER_LOCUS4080</name>
</gene>
<organism evidence="1 2">
    <name type="scientific">Dentiscutata heterogama</name>
    <dbReference type="NCBI Taxonomy" id="1316150"/>
    <lineage>
        <taxon>Eukaryota</taxon>
        <taxon>Fungi</taxon>
        <taxon>Fungi incertae sedis</taxon>
        <taxon>Mucoromycota</taxon>
        <taxon>Glomeromycotina</taxon>
        <taxon>Glomeromycetes</taxon>
        <taxon>Diversisporales</taxon>
        <taxon>Gigasporaceae</taxon>
        <taxon>Dentiscutata</taxon>
    </lineage>
</organism>
<reference evidence="1" key="1">
    <citation type="submission" date="2021-06" db="EMBL/GenBank/DDBJ databases">
        <authorList>
            <person name="Kallberg Y."/>
            <person name="Tangrot J."/>
            <person name="Rosling A."/>
        </authorList>
    </citation>
    <scope>NUCLEOTIDE SEQUENCE</scope>
    <source>
        <strain evidence="1">IL203A</strain>
    </source>
</reference>
<evidence type="ECO:0000313" key="1">
    <source>
        <dbReference type="EMBL" id="CAG8524488.1"/>
    </source>
</evidence>